<accession>A0A061S1P4</accession>
<feature type="compositionally biased region" description="Basic and acidic residues" evidence="1">
    <location>
        <begin position="110"/>
        <end position="121"/>
    </location>
</feature>
<sequence>MGSASNPTEQTEAENPEGRRVLPRRQLRGKRRDVQTQREGRELVGNRVEVWWALDKQFYSGIVENYHSSGGKFSYDVRYDDGDYESGVYFSEYQEIRRGDDLVVQVRRPKGGELKSEKEPEPQVSGSSVPDAAEQPDSEAEEDEPIFALVAKASKAAASAPAVSGHQRGGRKGQPKARSGGRAGQKAESHSGKQVPERPAPGTEALPSEEGGVVSADDADDEEALATVAAGIQRSSGRARATRQLRSQSQAG</sequence>
<feature type="compositionally biased region" description="Low complexity" evidence="1">
    <location>
        <begin position="148"/>
        <end position="164"/>
    </location>
</feature>
<dbReference type="EMBL" id="GBEZ01008707">
    <property type="protein sequence ID" value="JAC76850.1"/>
    <property type="molecule type" value="Transcribed_RNA"/>
</dbReference>
<feature type="compositionally biased region" description="Polar residues" evidence="1">
    <location>
        <begin position="1"/>
        <end position="10"/>
    </location>
</feature>
<organism evidence="2">
    <name type="scientific">Tetraselmis sp. GSL018</name>
    <dbReference type="NCBI Taxonomy" id="582737"/>
    <lineage>
        <taxon>Eukaryota</taxon>
        <taxon>Viridiplantae</taxon>
        <taxon>Chlorophyta</taxon>
        <taxon>core chlorophytes</taxon>
        <taxon>Chlorodendrophyceae</taxon>
        <taxon>Chlorodendrales</taxon>
        <taxon>Chlorodendraceae</taxon>
        <taxon>Tetraselmis</taxon>
    </lineage>
</organism>
<dbReference type="SUPFAM" id="SSF63748">
    <property type="entry name" value="Tudor/PWWP/MBT"/>
    <property type="match status" value="1"/>
</dbReference>
<gene>
    <name evidence="2" type="ORF">TSPGSL018_19115</name>
</gene>
<evidence type="ECO:0000313" key="2">
    <source>
        <dbReference type="EMBL" id="JAC76850.1"/>
    </source>
</evidence>
<feature type="region of interest" description="Disordered" evidence="1">
    <location>
        <begin position="1"/>
        <end position="40"/>
    </location>
</feature>
<evidence type="ECO:0008006" key="3">
    <source>
        <dbReference type="Google" id="ProtNLM"/>
    </source>
</evidence>
<proteinExistence type="predicted"/>
<feature type="compositionally biased region" description="Acidic residues" evidence="1">
    <location>
        <begin position="134"/>
        <end position="145"/>
    </location>
</feature>
<dbReference type="CDD" id="cd20404">
    <property type="entry name" value="Tudor_Agenet_AtEML-like"/>
    <property type="match status" value="1"/>
</dbReference>
<protein>
    <recommendedName>
        <fullName evidence="3">Tudor domain-containing protein</fullName>
    </recommendedName>
</protein>
<name>A0A061S1P4_9CHLO</name>
<feature type="non-terminal residue" evidence="2">
    <location>
        <position position="252"/>
    </location>
</feature>
<feature type="compositionally biased region" description="Basic residues" evidence="1">
    <location>
        <begin position="21"/>
        <end position="31"/>
    </location>
</feature>
<dbReference type="Gene3D" id="2.30.30.140">
    <property type="match status" value="1"/>
</dbReference>
<evidence type="ECO:0000256" key="1">
    <source>
        <dbReference type="SAM" id="MobiDB-lite"/>
    </source>
</evidence>
<dbReference type="AlphaFoldDB" id="A0A061S1P4"/>
<feature type="region of interest" description="Disordered" evidence="1">
    <location>
        <begin position="100"/>
        <end position="252"/>
    </location>
</feature>
<reference evidence="2" key="1">
    <citation type="submission" date="2014-05" db="EMBL/GenBank/DDBJ databases">
        <title>The transcriptome of the halophilic microalga Tetraselmis sp. GSL018 isolated from the Great Salt Lake, Utah.</title>
        <authorList>
            <person name="Jinkerson R.E."/>
            <person name="D'Adamo S."/>
            <person name="Posewitz M.C."/>
        </authorList>
    </citation>
    <scope>NUCLEOTIDE SEQUENCE</scope>
    <source>
        <strain evidence="2">GSL018</strain>
    </source>
</reference>